<evidence type="ECO:0000313" key="4">
    <source>
        <dbReference type="Proteomes" id="UP000316331"/>
    </source>
</evidence>
<evidence type="ECO:0000256" key="2">
    <source>
        <dbReference type="SAM" id="Phobius"/>
    </source>
</evidence>
<evidence type="ECO:0008006" key="5">
    <source>
        <dbReference type="Google" id="ProtNLM"/>
    </source>
</evidence>
<evidence type="ECO:0000313" key="3">
    <source>
        <dbReference type="EMBL" id="TQM30257.1"/>
    </source>
</evidence>
<proteinExistence type="predicted"/>
<dbReference type="AlphaFoldDB" id="A0A543F8T6"/>
<dbReference type="RefSeq" id="WP_246123934.1">
    <property type="nucleotide sequence ID" value="NZ_VFPG01000001.1"/>
</dbReference>
<keyword evidence="2" id="KW-0812">Transmembrane</keyword>
<sequence>MSDGDAVLFAEPGARWRAVIYGPLLCLLVLVLEMVTSSPVHLFALIFCAVLIAAFVALQVVAGRRHVSVELTESSLRQGAETLPLTGIARVLPERDEHSWNDEEWESARALGELSGVPRRRKGIGLRLRDGGLVQAWARDHRGLRTALTAALDPEGAPAKKSECAAGTETEGVAMRGSEGAEAVAPEGADERNSENGADR</sequence>
<keyword evidence="2" id="KW-0472">Membrane</keyword>
<feature type="transmembrane region" description="Helical" evidence="2">
    <location>
        <begin position="42"/>
        <end position="62"/>
    </location>
</feature>
<gene>
    <name evidence="3" type="ORF">FB390_1876</name>
</gene>
<reference evidence="3 4" key="1">
    <citation type="submission" date="2019-06" db="EMBL/GenBank/DDBJ databases">
        <title>Sequencing the genomes of 1000 actinobacteria strains.</title>
        <authorList>
            <person name="Klenk H.-P."/>
        </authorList>
    </citation>
    <scope>NUCLEOTIDE SEQUENCE [LARGE SCALE GENOMIC DNA]</scope>
    <source>
        <strain evidence="3 4">DSM 103495</strain>
    </source>
</reference>
<keyword evidence="2" id="KW-1133">Transmembrane helix</keyword>
<keyword evidence="4" id="KW-1185">Reference proteome</keyword>
<dbReference type="Proteomes" id="UP000316331">
    <property type="component" value="Unassembled WGS sequence"/>
</dbReference>
<feature type="region of interest" description="Disordered" evidence="1">
    <location>
        <begin position="154"/>
        <end position="200"/>
    </location>
</feature>
<organism evidence="3 4">
    <name type="scientific">Nocardia bhagyanarayanae</name>
    <dbReference type="NCBI Taxonomy" id="1215925"/>
    <lineage>
        <taxon>Bacteria</taxon>
        <taxon>Bacillati</taxon>
        <taxon>Actinomycetota</taxon>
        <taxon>Actinomycetes</taxon>
        <taxon>Mycobacteriales</taxon>
        <taxon>Nocardiaceae</taxon>
        <taxon>Nocardia</taxon>
    </lineage>
</organism>
<dbReference type="EMBL" id="VFPG01000001">
    <property type="protein sequence ID" value="TQM30257.1"/>
    <property type="molecule type" value="Genomic_DNA"/>
</dbReference>
<evidence type="ECO:0000256" key="1">
    <source>
        <dbReference type="SAM" id="MobiDB-lite"/>
    </source>
</evidence>
<comment type="caution">
    <text evidence="3">The sequence shown here is derived from an EMBL/GenBank/DDBJ whole genome shotgun (WGS) entry which is preliminary data.</text>
</comment>
<accession>A0A543F8T6</accession>
<protein>
    <recommendedName>
        <fullName evidence="5">DUF3093 family protein</fullName>
    </recommendedName>
</protein>
<feature type="transmembrane region" description="Helical" evidence="2">
    <location>
        <begin position="18"/>
        <end position="36"/>
    </location>
</feature>
<feature type="compositionally biased region" description="Basic and acidic residues" evidence="1">
    <location>
        <begin position="189"/>
        <end position="200"/>
    </location>
</feature>
<name>A0A543F8T6_9NOCA</name>